<dbReference type="eggNOG" id="COG3858">
    <property type="taxonomic scope" value="Bacteria"/>
</dbReference>
<dbReference type="RefSeq" id="WP_014261687.1">
    <property type="nucleotide sequence ID" value="NC_016630.1"/>
</dbReference>
<evidence type="ECO:0000313" key="3">
    <source>
        <dbReference type="EMBL" id="EFE27940.1"/>
    </source>
</evidence>
<keyword evidence="4" id="KW-1185">Reference proteome</keyword>
<accession>D6GSV5</accession>
<dbReference type="SUPFAM" id="SSF69304">
    <property type="entry name" value="Tricorn protease N-terminal domain"/>
    <property type="match status" value="1"/>
</dbReference>
<dbReference type="InterPro" id="IPR036582">
    <property type="entry name" value="Mao_N_sf"/>
</dbReference>
<feature type="chain" id="PRO_5039350532" evidence="1">
    <location>
        <begin position="25"/>
        <end position="322"/>
    </location>
</feature>
<dbReference type="InterPro" id="IPR012854">
    <property type="entry name" value="Cu_amine_oxidase-like_N"/>
</dbReference>
<name>D6GSV5_FILAD</name>
<dbReference type="SUPFAM" id="SSF55383">
    <property type="entry name" value="Copper amine oxidase, domain N"/>
    <property type="match status" value="2"/>
</dbReference>
<dbReference type="Pfam" id="PF07833">
    <property type="entry name" value="Cu_amine_oxidN1"/>
    <property type="match status" value="1"/>
</dbReference>
<dbReference type="STRING" id="546269.HMPREF0389_01192"/>
<feature type="signal peptide" evidence="1">
    <location>
        <begin position="1"/>
        <end position="24"/>
    </location>
</feature>
<evidence type="ECO:0000259" key="2">
    <source>
        <dbReference type="Pfam" id="PF07833"/>
    </source>
</evidence>
<dbReference type="EMBL" id="CP002390">
    <property type="protein sequence ID" value="EFE27940.1"/>
    <property type="molecule type" value="Genomic_DNA"/>
</dbReference>
<keyword evidence="1" id="KW-0732">Signal</keyword>
<feature type="domain" description="Copper amine oxidase-like N-terminal" evidence="2">
    <location>
        <begin position="33"/>
        <end position="128"/>
    </location>
</feature>
<dbReference type="Proteomes" id="UP000007468">
    <property type="component" value="Chromosome"/>
</dbReference>
<reference evidence="4" key="1">
    <citation type="submission" date="2010-12" db="EMBL/GenBank/DDBJ databases">
        <title>The genome sequence of Filifactor alocis strain ATCC 35896.</title>
        <authorList>
            <consortium name="The Broad Institute Genome Sequencing Platform"/>
            <person name="Ward D."/>
            <person name="Earl A."/>
            <person name="Feldgarden M."/>
            <person name="Young S.K."/>
            <person name="Gargeya S."/>
            <person name="Zeng Q."/>
            <person name="Alvarado L."/>
            <person name="Berlin A."/>
            <person name="Bochicchio J."/>
            <person name="Chapman S.B."/>
            <person name="Chen Z."/>
            <person name="Freedman E."/>
            <person name="Gellesch M."/>
            <person name="Goldberg J."/>
            <person name="Griggs A."/>
            <person name="Gujja S."/>
            <person name="Heilman E."/>
            <person name="Heiman D."/>
            <person name="Howarth C."/>
            <person name="Mehta T."/>
            <person name="Neiman D."/>
            <person name="Pearson M."/>
            <person name="Roberts A."/>
            <person name="Saif S."/>
            <person name="Shea T."/>
            <person name="Shenoy N."/>
            <person name="Sisk P."/>
            <person name="Stolte C."/>
            <person name="Sykes S."/>
            <person name="White J."/>
            <person name="Yandava C."/>
            <person name="Izard J."/>
            <person name="Blanton J.M."/>
            <person name="Baranova O.V."/>
            <person name="Tanner A.C."/>
            <person name="Dewhirst F.E."/>
            <person name="Haas B."/>
            <person name="Nusbaum C."/>
            <person name="Birren B."/>
        </authorList>
    </citation>
    <scope>NUCLEOTIDE SEQUENCE [LARGE SCALE GENOMIC DNA]</scope>
    <source>
        <strain evidence="4">ATCC 35896 / CCUG 47790 / D40 B5</strain>
    </source>
</reference>
<protein>
    <submittedName>
        <fullName evidence="3">Copper amine oxidase domain protein</fullName>
    </submittedName>
</protein>
<proteinExistence type="predicted"/>
<organism evidence="3 4">
    <name type="scientific">Filifactor alocis (strain ATCC 35896 / CCUG 47790 / D40 B5)</name>
    <name type="common">Fusobacterium alocis</name>
    <dbReference type="NCBI Taxonomy" id="546269"/>
    <lineage>
        <taxon>Bacteria</taxon>
        <taxon>Bacillati</taxon>
        <taxon>Bacillota</taxon>
        <taxon>Clostridia</taxon>
        <taxon>Peptostreptococcales</taxon>
        <taxon>Filifactoraceae</taxon>
        <taxon>Filifactor</taxon>
    </lineage>
</organism>
<dbReference type="Gene3D" id="3.30.457.10">
    <property type="entry name" value="Copper amine oxidase-like, N-terminal domain"/>
    <property type="match status" value="2"/>
</dbReference>
<evidence type="ECO:0000313" key="4">
    <source>
        <dbReference type="Proteomes" id="UP000007468"/>
    </source>
</evidence>
<dbReference type="KEGG" id="faa:HMPREF0389_01192"/>
<evidence type="ECO:0000256" key="1">
    <source>
        <dbReference type="SAM" id="SignalP"/>
    </source>
</evidence>
<dbReference type="OrthoDB" id="2029085at2"/>
<sequence length="322" mass="37394">MRNYKRIFVMFGMTVLLFSGVCNASSVEYRLMVDGKQIKTDVEPQLIRNSTYVPVRFFGNGVGASVQFNKPNITIHKGDTTVTCAIGSSVYTRNGEKFSTKEKPYLFQNRVFVPLRIVGELLHCEVNSSVKYSMTDEDKTIHHLELRQTTGKDVTVTAKNLEKEIKVSPDGNWGILTDKIEDTKNNNVYAFYIKNMKTQEIKQVYSSNVFATEDAEWMKDNTVLFGGIDNTNEDYARVLMMYNPKKDKIQELFPASRYRYSMKKHKIIYTHQTENERMRLELGTPYLYDVATKKKTKITPEQYEKWDEEYWQEKSVASNSKK</sequence>
<dbReference type="AlphaFoldDB" id="D6GSV5"/>
<gene>
    <name evidence="3" type="ordered locus">HMPREF0389_01192</name>
</gene>